<feature type="compositionally biased region" description="Low complexity" evidence="1">
    <location>
        <begin position="441"/>
        <end position="454"/>
    </location>
</feature>
<evidence type="ECO:0000313" key="3">
    <source>
        <dbReference type="Proteomes" id="UP000041254"/>
    </source>
</evidence>
<organism evidence="2 3">
    <name type="scientific">Vitrella brassicaformis (strain CCMP3155)</name>
    <dbReference type="NCBI Taxonomy" id="1169540"/>
    <lineage>
        <taxon>Eukaryota</taxon>
        <taxon>Sar</taxon>
        <taxon>Alveolata</taxon>
        <taxon>Colpodellida</taxon>
        <taxon>Vitrellaceae</taxon>
        <taxon>Vitrella</taxon>
    </lineage>
</organism>
<dbReference type="EMBL" id="CDMY01000859">
    <property type="protein sequence ID" value="CEM35656.1"/>
    <property type="molecule type" value="Genomic_DNA"/>
</dbReference>
<dbReference type="STRING" id="1169540.A0A0G4GXE9"/>
<dbReference type="OrthoDB" id="10263927at2759"/>
<dbReference type="InterPro" id="IPR027417">
    <property type="entry name" value="P-loop_NTPase"/>
</dbReference>
<reference evidence="2 3" key="1">
    <citation type="submission" date="2014-11" db="EMBL/GenBank/DDBJ databases">
        <authorList>
            <person name="Zhu J."/>
            <person name="Qi W."/>
            <person name="Song R."/>
        </authorList>
    </citation>
    <scope>NUCLEOTIDE SEQUENCE [LARGE SCALE GENOMIC DNA]</scope>
</reference>
<feature type="compositionally biased region" description="Pro residues" evidence="1">
    <location>
        <begin position="455"/>
        <end position="465"/>
    </location>
</feature>
<feature type="region of interest" description="Disordered" evidence="1">
    <location>
        <begin position="142"/>
        <end position="176"/>
    </location>
</feature>
<dbReference type="InParanoid" id="A0A0G4GXE9"/>
<dbReference type="Gene3D" id="3.40.50.300">
    <property type="entry name" value="P-loop containing nucleotide triphosphate hydrolases"/>
    <property type="match status" value="1"/>
</dbReference>
<feature type="compositionally biased region" description="Polar residues" evidence="1">
    <location>
        <begin position="142"/>
        <end position="161"/>
    </location>
</feature>
<name>A0A0G4GXE9_VITBC</name>
<evidence type="ECO:0000313" key="2">
    <source>
        <dbReference type="EMBL" id="CEM35656.1"/>
    </source>
</evidence>
<proteinExistence type="predicted"/>
<sequence>MSSSDADASISTAPLRRRGSSSNDGIPTSAFTPSLPRAPSVYLEFPEVYVVLDASLMEVAESPHEALDEETVLKKIRQDILGIRRAISVRDLLTGTTVQINPLQLRQTLLMVGCRPPDAHAIVLFLAEVLHKVFNPSTYFANSPSTQGESEAPSSPSQSDASWGPSPRWRPSLPPDHPLATVSNTLKTLTFLRLLQFALRSFEYFHSHMLLDLAIASQLATRRRSAIILIAGVPGTGKSTLAFHLANQLQIATVLATDSIRHAARHFYTKKENPILYASTYNAGDHVDESEGLSKAERVLKGYLLQSAMVSEFVETFVAGFVRERESVIVEGVHLTVDFMVELCRKHAACVPFLVFIEDEERHMGRFQVRGKNMTLDPKQNKYIGHLPAIRQIQHHLLSSAHRLALPTVDNTCLHQSLSILHASTVTRLRNLAHNRPAFEPAAASDADAAAAAPSQPPPPPPPPSTAHQLSHASSIDSSSGEERREWAPPPSAEVGSALSSYLAERESPSKWCLFKRMLDSQQHDVRHRAESAGIVPFGGQEGVPDEADSTTVLQGVRRESRSRSDADSELEATDTVHLPEERFNSFRYIEMLQQEHVDEDDLEESVLGSVADFVADPLEGSTLETLMGWRSCDGDQEGGDAQEEETQGTT</sequence>
<gene>
    <name evidence="2" type="ORF">Vbra_897</name>
</gene>
<feature type="compositionally biased region" description="Acidic residues" evidence="1">
    <location>
        <begin position="635"/>
        <end position="651"/>
    </location>
</feature>
<evidence type="ECO:0000256" key="1">
    <source>
        <dbReference type="SAM" id="MobiDB-lite"/>
    </source>
</evidence>
<dbReference type="AlphaFoldDB" id="A0A0G4GXE9"/>
<dbReference type="SUPFAM" id="SSF52540">
    <property type="entry name" value="P-loop containing nucleoside triphosphate hydrolases"/>
    <property type="match status" value="1"/>
</dbReference>
<feature type="compositionally biased region" description="Polar residues" evidence="1">
    <location>
        <begin position="468"/>
        <end position="479"/>
    </location>
</feature>
<dbReference type="Proteomes" id="UP000041254">
    <property type="component" value="Unassembled WGS sequence"/>
</dbReference>
<keyword evidence="3" id="KW-1185">Reference proteome</keyword>
<evidence type="ECO:0008006" key="4">
    <source>
        <dbReference type="Google" id="ProtNLM"/>
    </source>
</evidence>
<dbReference type="PANTHER" id="PTHR33477:SF3">
    <property type="entry name" value="P-LOOP NTPASE DOMAIN-CONTAINING PROTEIN LPA1 HOMOLOG 1"/>
    <property type="match status" value="1"/>
</dbReference>
<feature type="region of interest" description="Disordered" evidence="1">
    <location>
        <begin position="441"/>
        <end position="495"/>
    </location>
</feature>
<dbReference type="PANTHER" id="PTHR33477">
    <property type="entry name" value="P-LOOP NTPASE DOMAIN-CONTAINING PROTEIN LPA1 HOMOLOG 1"/>
    <property type="match status" value="1"/>
</dbReference>
<accession>A0A0G4GXE9</accession>
<feature type="compositionally biased region" description="Polar residues" evidence="1">
    <location>
        <begin position="20"/>
        <end position="31"/>
    </location>
</feature>
<feature type="compositionally biased region" description="Low complexity" evidence="1">
    <location>
        <begin position="1"/>
        <end position="11"/>
    </location>
</feature>
<dbReference type="VEuPathDB" id="CryptoDB:Vbra_897"/>
<feature type="region of interest" description="Disordered" evidence="1">
    <location>
        <begin position="630"/>
        <end position="651"/>
    </location>
</feature>
<feature type="region of interest" description="Disordered" evidence="1">
    <location>
        <begin position="1"/>
        <end position="31"/>
    </location>
</feature>
<protein>
    <recommendedName>
        <fullName evidence="4">Zeta toxin domain-containing protein</fullName>
    </recommendedName>
</protein>